<dbReference type="InterPro" id="IPR005846">
    <property type="entry name" value="A-D-PHexomutase_a/b/a-III"/>
</dbReference>
<evidence type="ECO:0000256" key="3">
    <source>
        <dbReference type="ARBA" id="ARBA00022553"/>
    </source>
</evidence>
<evidence type="ECO:0000256" key="5">
    <source>
        <dbReference type="ARBA" id="ARBA00022842"/>
    </source>
</evidence>
<organism evidence="12 13">
    <name type="scientific">Phocoenobacter skyensis</name>
    <dbReference type="NCBI Taxonomy" id="97481"/>
    <lineage>
        <taxon>Bacteria</taxon>
        <taxon>Pseudomonadati</taxon>
        <taxon>Pseudomonadota</taxon>
        <taxon>Gammaproteobacteria</taxon>
        <taxon>Pasteurellales</taxon>
        <taxon>Pasteurellaceae</taxon>
        <taxon>Phocoenobacter</taxon>
    </lineage>
</organism>
<keyword evidence="4 7" id="KW-0479">Metal-binding</keyword>
<dbReference type="PRINTS" id="PR00509">
    <property type="entry name" value="PGMPMM"/>
</dbReference>
<dbReference type="Pfam" id="PF00408">
    <property type="entry name" value="PGM_PMM_IV"/>
    <property type="match status" value="1"/>
</dbReference>
<dbReference type="InterPro" id="IPR005844">
    <property type="entry name" value="A-D-PHexomutase_a/b/a-I"/>
</dbReference>
<evidence type="ECO:0000259" key="8">
    <source>
        <dbReference type="Pfam" id="PF00408"/>
    </source>
</evidence>
<evidence type="ECO:0000256" key="1">
    <source>
        <dbReference type="ARBA" id="ARBA00001946"/>
    </source>
</evidence>
<dbReference type="Pfam" id="PF02880">
    <property type="entry name" value="PGM_PMM_III"/>
    <property type="match status" value="1"/>
</dbReference>
<name>A0AAJ6NFD1_9PAST</name>
<reference evidence="12" key="1">
    <citation type="journal article" date="2023" name="Front. Microbiol.">
        <title>Phylogeography and host specificity of Pasteurellaceae pathogenic to sea-farmed fish in the north-east Atlantic.</title>
        <authorList>
            <person name="Gulla S."/>
            <person name="Colquhoun D.J."/>
            <person name="Olsen A.B."/>
            <person name="Spilsberg B."/>
            <person name="Lagesen K."/>
            <person name="Aakesson C.P."/>
            <person name="Strom S."/>
            <person name="Manji F."/>
            <person name="Birkbeck T.H."/>
            <person name="Nilsen H.K."/>
        </authorList>
    </citation>
    <scope>NUCLEOTIDE SEQUENCE</scope>
    <source>
        <strain evidence="12">98B1</strain>
    </source>
</reference>
<dbReference type="EC" id="5.4.2.-" evidence="12"/>
<keyword evidence="5 7" id="KW-0460">Magnesium</keyword>
<dbReference type="Proteomes" id="UP001231736">
    <property type="component" value="Unassembled WGS sequence"/>
</dbReference>
<dbReference type="Gene3D" id="3.40.120.10">
    <property type="entry name" value="Alpha-D-Glucose-1,6-Bisphosphate, subunit A, domain 3"/>
    <property type="match status" value="3"/>
</dbReference>
<dbReference type="GO" id="GO:0000287">
    <property type="term" value="F:magnesium ion binding"/>
    <property type="evidence" value="ECO:0007669"/>
    <property type="project" value="InterPro"/>
</dbReference>
<dbReference type="InterPro" id="IPR005845">
    <property type="entry name" value="A-D-PHexomutase_a/b/a-II"/>
</dbReference>
<keyword evidence="6 12" id="KW-0413">Isomerase</keyword>
<evidence type="ECO:0000256" key="4">
    <source>
        <dbReference type="ARBA" id="ARBA00022723"/>
    </source>
</evidence>
<evidence type="ECO:0000256" key="2">
    <source>
        <dbReference type="ARBA" id="ARBA00010231"/>
    </source>
</evidence>
<comment type="caution">
    <text evidence="12">The sequence shown here is derived from an EMBL/GenBank/DDBJ whole genome shotgun (WGS) entry which is preliminary data.</text>
</comment>
<dbReference type="InterPro" id="IPR005841">
    <property type="entry name" value="Alpha-D-phosphohexomutase_SF"/>
</dbReference>
<dbReference type="GO" id="GO:0006166">
    <property type="term" value="P:purine ribonucleoside salvage"/>
    <property type="evidence" value="ECO:0007669"/>
    <property type="project" value="TreeGrafter"/>
</dbReference>
<dbReference type="Pfam" id="PF02878">
    <property type="entry name" value="PGM_PMM_I"/>
    <property type="match status" value="1"/>
</dbReference>
<dbReference type="RefSeq" id="WP_306376412.1">
    <property type="nucleotide sequence ID" value="NZ_JASAYT010000039.1"/>
</dbReference>
<proteinExistence type="inferred from homology"/>
<evidence type="ECO:0000259" key="11">
    <source>
        <dbReference type="Pfam" id="PF02880"/>
    </source>
</evidence>
<dbReference type="SUPFAM" id="SSF55957">
    <property type="entry name" value="Phosphoglucomutase, C-terminal domain"/>
    <property type="match status" value="1"/>
</dbReference>
<dbReference type="GO" id="GO:0008973">
    <property type="term" value="F:phosphopentomutase activity"/>
    <property type="evidence" value="ECO:0007669"/>
    <property type="project" value="TreeGrafter"/>
</dbReference>
<protein>
    <submittedName>
        <fullName evidence="12">Phospho-sugar mutase</fullName>
        <ecNumber evidence="12">5.4.2.-</ecNumber>
    </submittedName>
</protein>
<dbReference type="InterPro" id="IPR005843">
    <property type="entry name" value="A-D-PHexomutase_C"/>
</dbReference>
<dbReference type="GO" id="GO:0005975">
    <property type="term" value="P:carbohydrate metabolic process"/>
    <property type="evidence" value="ECO:0007669"/>
    <property type="project" value="InterPro"/>
</dbReference>
<feature type="domain" description="Alpha-D-phosphohexomutase alpha/beta/alpha" evidence="11">
    <location>
        <begin position="318"/>
        <end position="432"/>
    </location>
</feature>
<evidence type="ECO:0000259" key="10">
    <source>
        <dbReference type="Pfam" id="PF02879"/>
    </source>
</evidence>
<dbReference type="SUPFAM" id="SSF53738">
    <property type="entry name" value="Phosphoglucomutase, first 3 domains"/>
    <property type="match status" value="3"/>
</dbReference>
<dbReference type="InterPro" id="IPR036900">
    <property type="entry name" value="A-D-PHexomutase_C_sf"/>
</dbReference>
<gene>
    <name evidence="12" type="ORF">QJU97_09975</name>
</gene>
<keyword evidence="3" id="KW-0597">Phosphoprotein</keyword>
<evidence type="ECO:0000313" key="13">
    <source>
        <dbReference type="Proteomes" id="UP001231736"/>
    </source>
</evidence>
<dbReference type="EMBL" id="JASAYT010000039">
    <property type="protein sequence ID" value="MDP8175778.1"/>
    <property type="molecule type" value="Genomic_DNA"/>
</dbReference>
<sequence length="541" mass="59131">MKDFISIAQQWLEQDPDSETRAELQTLIDNKNIQELEKRFSDRLQFGTAGLRGRLQAGSMGMNRVLVCQAAAGLARFLLKKEKNPTIVIGYDGRKNSLRFAQDTAEIMQAAGIEAQLMPSLRPTPVLAFAVRKLQASAGVMVTASHNPPEDNGYKVYLGGEDDGAQIVSPNDKLIAEEIQWVADNQRVNDIPRDTNYKMIDQAVIDEFIERTAKLATAPVTDLSYVYTAMHGVGKETLLSVLDKAGLPKPTLVAEQCEPDGTFPTVAFPNPEEKGALDLAIAKAKEVNAEFIVANDPDADRLAVAVANEKGEWATLHGNEVGLYLGWFIAQQAQAEGKKGVLACSLVSSPLLGNIAKSCGLDYQETLTGFKYIGRIPGLIFGFEEALGYLVNPTEAHDKDGISAITCFLNLINSLKAQGKTFAQYRQEFMDTFGAANSDQLSIRVEDLSRIQRIQQAVRDNPFTEIGGVAVEQYIDHLQTEKQNDILVFHLAGGQRVIFRPSGTEPKLKMYLDTTGKTLAEAQDICAKVKADLAAFTDSVA</sequence>
<dbReference type="PANTHER" id="PTHR45745:SF1">
    <property type="entry name" value="PHOSPHOGLUCOMUTASE 2B-RELATED"/>
    <property type="match status" value="1"/>
</dbReference>
<evidence type="ECO:0000313" key="12">
    <source>
        <dbReference type="EMBL" id="MDP8175778.1"/>
    </source>
</evidence>
<feature type="domain" description="Alpha-D-phosphohexomutase alpha/beta/alpha" evidence="9">
    <location>
        <begin position="44"/>
        <end position="180"/>
    </location>
</feature>
<dbReference type="CDD" id="cd05799">
    <property type="entry name" value="PGM2"/>
    <property type="match status" value="1"/>
</dbReference>
<dbReference type="PROSITE" id="PS00710">
    <property type="entry name" value="PGM_PMM"/>
    <property type="match status" value="1"/>
</dbReference>
<comment type="cofactor">
    <cofactor evidence="1">
        <name>Mg(2+)</name>
        <dbReference type="ChEBI" id="CHEBI:18420"/>
    </cofactor>
</comment>
<feature type="domain" description="Alpha-D-phosphohexomutase alpha/beta/alpha" evidence="10">
    <location>
        <begin position="210"/>
        <end position="309"/>
    </location>
</feature>
<feature type="domain" description="Alpha-D-phosphohexomutase C-terminal" evidence="8">
    <location>
        <begin position="460"/>
        <end position="527"/>
    </location>
</feature>
<evidence type="ECO:0000256" key="6">
    <source>
        <dbReference type="ARBA" id="ARBA00023235"/>
    </source>
</evidence>
<dbReference type="Pfam" id="PF02879">
    <property type="entry name" value="PGM_PMM_II"/>
    <property type="match status" value="1"/>
</dbReference>
<evidence type="ECO:0000256" key="7">
    <source>
        <dbReference type="RuleBase" id="RU004326"/>
    </source>
</evidence>
<dbReference type="AlphaFoldDB" id="A0AAJ6NFD1"/>
<accession>A0AAJ6NFD1</accession>
<evidence type="ECO:0000259" key="9">
    <source>
        <dbReference type="Pfam" id="PF02878"/>
    </source>
</evidence>
<dbReference type="Gene3D" id="3.30.310.50">
    <property type="entry name" value="Alpha-D-phosphohexomutase, C-terminal domain"/>
    <property type="match status" value="1"/>
</dbReference>
<dbReference type="PANTHER" id="PTHR45745">
    <property type="entry name" value="PHOSPHOMANNOMUTASE 45A"/>
    <property type="match status" value="1"/>
</dbReference>
<comment type="similarity">
    <text evidence="2 7">Belongs to the phosphohexose mutase family.</text>
</comment>
<dbReference type="InterPro" id="IPR016055">
    <property type="entry name" value="A-D-PHexomutase_a/b/a-I/II/III"/>
</dbReference>
<dbReference type="InterPro" id="IPR016066">
    <property type="entry name" value="A-D-PHexomutase_CS"/>
</dbReference>